<dbReference type="Pfam" id="PF02627">
    <property type="entry name" value="CMD"/>
    <property type="match status" value="1"/>
</dbReference>
<dbReference type="PANTHER" id="PTHR33930:SF2">
    <property type="entry name" value="BLR3452 PROTEIN"/>
    <property type="match status" value="1"/>
</dbReference>
<name>A0A381QW91_9ZZZZ</name>
<proteinExistence type="predicted"/>
<dbReference type="InterPro" id="IPR003779">
    <property type="entry name" value="CMD-like"/>
</dbReference>
<dbReference type="AlphaFoldDB" id="A0A381QW91"/>
<feature type="domain" description="Carboxymuconolactone decarboxylase-like" evidence="1">
    <location>
        <begin position="44"/>
        <end position="125"/>
    </location>
</feature>
<dbReference type="Gene3D" id="1.20.1290.10">
    <property type="entry name" value="AhpD-like"/>
    <property type="match status" value="1"/>
</dbReference>
<dbReference type="InterPro" id="IPR029032">
    <property type="entry name" value="AhpD-like"/>
</dbReference>
<accession>A0A381QW91</accession>
<dbReference type="EMBL" id="UINC01001549">
    <property type="protein sequence ID" value="SUZ83400.1"/>
    <property type="molecule type" value="Genomic_DNA"/>
</dbReference>
<evidence type="ECO:0000259" key="1">
    <source>
        <dbReference type="Pfam" id="PF02627"/>
    </source>
</evidence>
<gene>
    <name evidence="2" type="ORF">METZ01_LOCUS36254</name>
</gene>
<sequence>MAAHAGRHGFERVLSQAEHRYQDHREETMTQPASWLDLMEQGAPELMKVVTGTRESILPDGALSNKTKTLMTMLCDALLGHDGGVTTIANRARAAGASEEEIAETVGVAFLMGGLPALVTGSNAFKN</sequence>
<evidence type="ECO:0000313" key="2">
    <source>
        <dbReference type="EMBL" id="SUZ83400.1"/>
    </source>
</evidence>
<dbReference type="PANTHER" id="PTHR33930">
    <property type="entry name" value="ALKYL HYDROPEROXIDE REDUCTASE AHPD"/>
    <property type="match status" value="1"/>
</dbReference>
<dbReference type="SUPFAM" id="SSF69118">
    <property type="entry name" value="AhpD-like"/>
    <property type="match status" value="1"/>
</dbReference>
<reference evidence="2" key="1">
    <citation type="submission" date="2018-05" db="EMBL/GenBank/DDBJ databases">
        <authorList>
            <person name="Lanie J.A."/>
            <person name="Ng W.-L."/>
            <person name="Kazmierczak K.M."/>
            <person name="Andrzejewski T.M."/>
            <person name="Davidsen T.M."/>
            <person name="Wayne K.J."/>
            <person name="Tettelin H."/>
            <person name="Glass J.I."/>
            <person name="Rusch D."/>
            <person name="Podicherti R."/>
            <person name="Tsui H.-C.T."/>
            <person name="Winkler M.E."/>
        </authorList>
    </citation>
    <scope>NUCLEOTIDE SEQUENCE</scope>
</reference>
<protein>
    <recommendedName>
        <fullName evidence="1">Carboxymuconolactone decarboxylase-like domain-containing protein</fullName>
    </recommendedName>
</protein>
<dbReference type="GO" id="GO:0051920">
    <property type="term" value="F:peroxiredoxin activity"/>
    <property type="evidence" value="ECO:0007669"/>
    <property type="project" value="InterPro"/>
</dbReference>
<organism evidence="2">
    <name type="scientific">marine metagenome</name>
    <dbReference type="NCBI Taxonomy" id="408172"/>
    <lineage>
        <taxon>unclassified sequences</taxon>
        <taxon>metagenomes</taxon>
        <taxon>ecological metagenomes</taxon>
    </lineage>
</organism>